<reference evidence="1 2" key="1">
    <citation type="journal article" date="2019" name="ISME J.">
        <title>Candidatus Macondimonas diazotrophica, a novel gammaproteobacterial genus dominating crude-oil-contaminated coastal sediments.</title>
        <authorList>
            <person name="Karthikeyan S."/>
            <person name="Konstantinidis K."/>
        </authorList>
    </citation>
    <scope>NUCLEOTIDE SEQUENCE [LARGE SCALE GENOMIC DNA]</scope>
    <source>
        <strain evidence="1 2">KTK01</strain>
    </source>
</reference>
<evidence type="ECO:0000313" key="2">
    <source>
        <dbReference type="Proteomes" id="UP000297890"/>
    </source>
</evidence>
<gene>
    <name evidence="1" type="ORF">E4680_07340</name>
</gene>
<organism evidence="1 2">
    <name type="scientific">Candidatus Macondimonas diazotrophica</name>
    <dbReference type="NCBI Taxonomy" id="2305248"/>
    <lineage>
        <taxon>Bacteria</taxon>
        <taxon>Pseudomonadati</taxon>
        <taxon>Pseudomonadota</taxon>
        <taxon>Gammaproteobacteria</taxon>
        <taxon>Chromatiales</taxon>
        <taxon>Ectothiorhodospiraceae</taxon>
        <taxon>Candidatus Macondimonas</taxon>
    </lineage>
</organism>
<dbReference type="EMBL" id="SRIO01000008">
    <property type="protein sequence ID" value="TFZ82617.1"/>
    <property type="molecule type" value="Genomic_DNA"/>
</dbReference>
<proteinExistence type="predicted"/>
<evidence type="ECO:0000313" key="1">
    <source>
        <dbReference type="EMBL" id="TFZ82617.1"/>
    </source>
</evidence>
<dbReference type="AlphaFoldDB" id="A0A4Z0F970"/>
<name>A0A4Z0F970_9GAMM</name>
<protein>
    <submittedName>
        <fullName evidence="1">Uncharacterized protein</fullName>
    </submittedName>
</protein>
<comment type="caution">
    <text evidence="1">The sequence shown here is derived from an EMBL/GenBank/DDBJ whole genome shotgun (WGS) entry which is preliminary data.</text>
</comment>
<accession>A0A4Z0F970</accession>
<sequence length="238" mass="24407">MSATSVVWAQSAPEAASTIIAVQSFASPTLETPVGFGGSWGSVGVGAFGQTLADDEFDASMGVAVGLGDPDRYLGAEFGVGFSSLTGDNSEDSFGDSGGFSFKVHRNLPGYSAVSVGVNGFGVWGGAEDFNDPSYYAAYSKMVPVGRFASIVTIGAGTEVFNDPDDGGVNVFGSGALYLTPQVALIGEYTGRFVNAAVSVAPYSWLPLTVTVGAVNVTERFDADTELAVSVGFGFNFT</sequence>
<dbReference type="Proteomes" id="UP000297890">
    <property type="component" value="Unassembled WGS sequence"/>
</dbReference>
<keyword evidence="2" id="KW-1185">Reference proteome</keyword>
<dbReference type="OrthoDB" id="7059816at2"/>